<feature type="transmembrane region" description="Helical" evidence="2">
    <location>
        <begin position="230"/>
        <end position="252"/>
    </location>
</feature>
<feature type="transmembrane region" description="Helical" evidence="2">
    <location>
        <begin position="119"/>
        <end position="140"/>
    </location>
</feature>
<accession>A0A1Y5TRK0</accession>
<feature type="compositionally biased region" description="Polar residues" evidence="1">
    <location>
        <begin position="416"/>
        <end position="426"/>
    </location>
</feature>
<dbReference type="EMBL" id="FWFV01000017">
    <property type="protein sequence ID" value="SLN70390.1"/>
    <property type="molecule type" value="Genomic_DNA"/>
</dbReference>
<sequence>MSQTSFSPGSTHAGPRLPLQLPSALGTLIFLAIVAGCFNNFAGGLLAAVVFFLALTHGKLPHNFIFYCISAVFLITFVHALFPNRTPFPVRIEEVIRNFTFMAIVGLIGLTSQKNLYRVVFLLCYVLIVPIPLYIGLGMFGQADASGNFRYTSLLVHPNHAGYVSTFLIALLIIQKDKISALRGDYRIMLIGLFLALGLSESSTGFGTCAIVLLVYAASFLSVRRRLQMFVGFALALLVMWQITPIITSLIIKFQNVDFDAIREGAQSHEFGGHGSSLAWRMSYWTAIWMEHRSQDFLDQLNGFGGGSTSTGNYVYSFMYVDPHNDILAYMIDYGFLWGSLISILQLIPAARAKGGLVILLTILIPMQTGNIATSFPIVSIYYLAVAILIREKRAARSSTVAPEAGQTFRAGGSTAGTHVSSGELS</sequence>
<feature type="transmembrane region" description="Helical" evidence="2">
    <location>
        <begin position="357"/>
        <end position="390"/>
    </location>
</feature>
<evidence type="ECO:0000256" key="1">
    <source>
        <dbReference type="SAM" id="MobiDB-lite"/>
    </source>
</evidence>
<evidence type="ECO:0000313" key="3">
    <source>
        <dbReference type="EMBL" id="SLN70390.1"/>
    </source>
</evidence>
<dbReference type="AlphaFoldDB" id="A0A1Y5TRK0"/>
<proteinExistence type="predicted"/>
<feature type="transmembrane region" description="Helical" evidence="2">
    <location>
        <begin position="160"/>
        <end position="176"/>
    </location>
</feature>
<protein>
    <recommendedName>
        <fullName evidence="5">O-Antigen ligase</fullName>
    </recommendedName>
</protein>
<feature type="transmembrane region" description="Helical" evidence="2">
    <location>
        <begin position="327"/>
        <end position="351"/>
    </location>
</feature>
<feature type="transmembrane region" description="Helical" evidence="2">
    <location>
        <begin position="95"/>
        <end position="112"/>
    </location>
</feature>
<organism evidence="3 4">
    <name type="scientific">Palleronia marisminoris</name>
    <dbReference type="NCBI Taxonomy" id="315423"/>
    <lineage>
        <taxon>Bacteria</taxon>
        <taxon>Pseudomonadati</taxon>
        <taxon>Pseudomonadota</taxon>
        <taxon>Alphaproteobacteria</taxon>
        <taxon>Rhodobacterales</taxon>
        <taxon>Roseobacteraceae</taxon>
        <taxon>Palleronia</taxon>
    </lineage>
</organism>
<evidence type="ECO:0008006" key="5">
    <source>
        <dbReference type="Google" id="ProtNLM"/>
    </source>
</evidence>
<gene>
    <name evidence="3" type="ORF">PAM7066_03573</name>
</gene>
<reference evidence="3 4" key="1">
    <citation type="submission" date="2017-03" db="EMBL/GenBank/DDBJ databases">
        <authorList>
            <person name="Afonso C.L."/>
            <person name="Miller P.J."/>
            <person name="Scott M.A."/>
            <person name="Spackman E."/>
            <person name="Goraichik I."/>
            <person name="Dimitrov K.M."/>
            <person name="Suarez D.L."/>
            <person name="Swayne D.E."/>
        </authorList>
    </citation>
    <scope>NUCLEOTIDE SEQUENCE [LARGE SCALE GENOMIC DNA]</scope>
    <source>
        <strain evidence="3 4">CECT 7066</strain>
    </source>
</reference>
<name>A0A1Y5TRK0_9RHOB</name>
<evidence type="ECO:0000256" key="2">
    <source>
        <dbReference type="SAM" id="Phobius"/>
    </source>
</evidence>
<feature type="transmembrane region" description="Helical" evidence="2">
    <location>
        <begin position="188"/>
        <end position="218"/>
    </location>
</feature>
<keyword evidence="4" id="KW-1185">Reference proteome</keyword>
<feature type="region of interest" description="Disordered" evidence="1">
    <location>
        <begin position="407"/>
        <end position="426"/>
    </location>
</feature>
<keyword evidence="2" id="KW-1133">Transmembrane helix</keyword>
<keyword evidence="2" id="KW-0812">Transmembrane</keyword>
<dbReference type="STRING" id="315423.SAMN04488020_11830"/>
<feature type="transmembrane region" description="Helical" evidence="2">
    <location>
        <begin position="64"/>
        <end position="83"/>
    </location>
</feature>
<dbReference type="Proteomes" id="UP000193870">
    <property type="component" value="Unassembled WGS sequence"/>
</dbReference>
<feature type="transmembrane region" description="Helical" evidence="2">
    <location>
        <begin position="28"/>
        <end position="55"/>
    </location>
</feature>
<keyword evidence="2" id="KW-0472">Membrane</keyword>
<evidence type="ECO:0000313" key="4">
    <source>
        <dbReference type="Proteomes" id="UP000193870"/>
    </source>
</evidence>